<evidence type="ECO:0000256" key="1">
    <source>
        <dbReference type="ARBA" id="ARBA00004196"/>
    </source>
</evidence>
<dbReference type="InterPro" id="IPR058627">
    <property type="entry name" value="MdtA-like_C"/>
</dbReference>
<dbReference type="InterPro" id="IPR006143">
    <property type="entry name" value="RND_pump_MFP"/>
</dbReference>
<proteinExistence type="inferred from homology"/>
<feature type="signal peptide" evidence="4">
    <location>
        <begin position="1"/>
        <end position="23"/>
    </location>
</feature>
<organism evidence="7 8">
    <name type="scientific">Marinobacterium sediminicola</name>
    <dbReference type="NCBI Taxonomy" id="518898"/>
    <lineage>
        <taxon>Bacteria</taxon>
        <taxon>Pseudomonadati</taxon>
        <taxon>Pseudomonadota</taxon>
        <taxon>Gammaproteobacteria</taxon>
        <taxon>Oceanospirillales</taxon>
        <taxon>Oceanospirillaceae</taxon>
        <taxon>Marinobacterium</taxon>
    </lineage>
</organism>
<feature type="domain" description="Multidrug resistance protein MdtA-like C-terminal permuted SH3" evidence="6">
    <location>
        <begin position="283"/>
        <end position="341"/>
    </location>
</feature>
<dbReference type="Gene3D" id="2.40.30.170">
    <property type="match status" value="1"/>
</dbReference>
<dbReference type="NCBIfam" id="TIGR01730">
    <property type="entry name" value="RND_mfp"/>
    <property type="match status" value="1"/>
</dbReference>
<dbReference type="PANTHER" id="PTHR30469">
    <property type="entry name" value="MULTIDRUG RESISTANCE PROTEIN MDTA"/>
    <property type="match status" value="1"/>
</dbReference>
<dbReference type="SUPFAM" id="SSF111369">
    <property type="entry name" value="HlyD-like secretion proteins"/>
    <property type="match status" value="1"/>
</dbReference>
<evidence type="ECO:0000256" key="3">
    <source>
        <dbReference type="ARBA" id="ARBA00022448"/>
    </source>
</evidence>
<reference evidence="7 8" key="1">
    <citation type="submission" date="2017-05" db="EMBL/GenBank/DDBJ databases">
        <authorList>
            <person name="Varghese N."/>
            <person name="Submissions S."/>
        </authorList>
    </citation>
    <scope>NUCLEOTIDE SEQUENCE [LARGE SCALE GENOMIC DNA]</scope>
    <source>
        <strain evidence="7 8">CGMCC 1.7287</strain>
    </source>
</reference>
<feature type="chain" id="PRO_5046287998" evidence="4">
    <location>
        <begin position="24"/>
        <end position="357"/>
    </location>
</feature>
<comment type="caution">
    <text evidence="7">The sequence shown here is derived from an EMBL/GenBank/DDBJ whole genome shotgun (WGS) entry which is preliminary data.</text>
</comment>
<evidence type="ECO:0000256" key="2">
    <source>
        <dbReference type="ARBA" id="ARBA00009477"/>
    </source>
</evidence>
<dbReference type="Pfam" id="PF25917">
    <property type="entry name" value="BSH_RND"/>
    <property type="match status" value="1"/>
</dbReference>
<gene>
    <name evidence="7" type="ORF">SAMN04487964_11612</name>
</gene>
<dbReference type="Gene3D" id="1.10.287.470">
    <property type="entry name" value="Helix hairpin bin"/>
    <property type="match status" value="1"/>
</dbReference>
<dbReference type="RefSeq" id="WP_239039760.1">
    <property type="nucleotide sequence ID" value="NZ_BAAAEY010000001.1"/>
</dbReference>
<name>A0ABY1S332_9GAMM</name>
<sequence length="357" mass="38843">MLRFQAASVLRLCLGLLSVIVLTGCNDDQGTVSPAVHEIERPARIEPVTSASATGLVFNGTVRAAQRAEMAFKVAGRIDKLLVNEGDRVSQGDLLAQLDDRQFRTALASAQAEYASANADYQRGLTIFKRSQAISKSDLEKLATQQNLASNRLKEAQLALDEARLTAPFDGVIGRKLVEDFARVNANQTVLVLQNLQDLEIVIQVPDQVILRRQREHQLVARVAGLEREFPLSLRFFATEADAVTQTYQVVFGLEQKGDIPVLPGMSAQVYAIGSSSNNEARVTVPLSAIIPDNQGQQSVWLVNDQGRTERRGVEVGPLLGDRAVITQGLALGDRIITAGVASVREGMPVRPLNEQE</sequence>
<dbReference type="PANTHER" id="PTHR30469:SF20">
    <property type="entry name" value="EFFLUX RND TRANSPORTER PERIPLASMIC ADAPTOR SUBUNIT"/>
    <property type="match status" value="1"/>
</dbReference>
<dbReference type="Gene3D" id="2.40.420.20">
    <property type="match status" value="1"/>
</dbReference>
<dbReference type="Pfam" id="PF25967">
    <property type="entry name" value="RND-MFP_C"/>
    <property type="match status" value="1"/>
</dbReference>
<dbReference type="PROSITE" id="PS51257">
    <property type="entry name" value="PROKAR_LIPOPROTEIN"/>
    <property type="match status" value="1"/>
</dbReference>
<comment type="similarity">
    <text evidence="2">Belongs to the membrane fusion protein (MFP) (TC 8.A.1) family.</text>
</comment>
<dbReference type="EMBL" id="FXWV01000016">
    <property type="protein sequence ID" value="SMR77679.1"/>
    <property type="molecule type" value="Genomic_DNA"/>
</dbReference>
<dbReference type="InterPro" id="IPR058625">
    <property type="entry name" value="MdtA-like_BSH"/>
</dbReference>
<comment type="subcellular location">
    <subcellularLocation>
        <location evidence="1">Cell envelope</location>
    </subcellularLocation>
</comment>
<evidence type="ECO:0000313" key="7">
    <source>
        <dbReference type="EMBL" id="SMR77679.1"/>
    </source>
</evidence>
<dbReference type="Proteomes" id="UP001159257">
    <property type="component" value="Unassembled WGS sequence"/>
</dbReference>
<evidence type="ECO:0000259" key="6">
    <source>
        <dbReference type="Pfam" id="PF25967"/>
    </source>
</evidence>
<dbReference type="Gene3D" id="2.40.50.100">
    <property type="match status" value="1"/>
</dbReference>
<evidence type="ECO:0000259" key="5">
    <source>
        <dbReference type="Pfam" id="PF25917"/>
    </source>
</evidence>
<keyword evidence="3" id="KW-0813">Transport</keyword>
<evidence type="ECO:0000313" key="8">
    <source>
        <dbReference type="Proteomes" id="UP001159257"/>
    </source>
</evidence>
<keyword evidence="4" id="KW-0732">Signal</keyword>
<accession>A0ABY1S332</accession>
<keyword evidence="8" id="KW-1185">Reference proteome</keyword>
<evidence type="ECO:0000256" key="4">
    <source>
        <dbReference type="SAM" id="SignalP"/>
    </source>
</evidence>
<feature type="domain" description="Multidrug resistance protein MdtA-like barrel-sandwich hybrid" evidence="5">
    <location>
        <begin position="68"/>
        <end position="190"/>
    </location>
</feature>
<protein>
    <submittedName>
        <fullName evidence="7">RND family efflux transporter, MFP subunit</fullName>
    </submittedName>
</protein>